<dbReference type="EMBL" id="PPTF01000076">
    <property type="protein sequence ID" value="POA97250.1"/>
    <property type="molecule type" value="Genomic_DNA"/>
</dbReference>
<name>A0A2K4MJK1_9NEIS</name>
<organism evidence="1 2">
    <name type="scientific">Chromobacterium sinusclupearum</name>
    <dbReference type="NCBI Taxonomy" id="2077146"/>
    <lineage>
        <taxon>Bacteria</taxon>
        <taxon>Pseudomonadati</taxon>
        <taxon>Pseudomonadota</taxon>
        <taxon>Betaproteobacteria</taxon>
        <taxon>Neisseriales</taxon>
        <taxon>Chromobacteriaceae</taxon>
        <taxon>Chromobacterium</taxon>
    </lineage>
</organism>
<accession>A0A2K4MJK1</accession>
<dbReference type="RefSeq" id="WP_071110434.1">
    <property type="nucleotide sequence ID" value="NZ_PPTF01000076.1"/>
</dbReference>
<evidence type="ECO:0000313" key="1">
    <source>
        <dbReference type="EMBL" id="POA97250.1"/>
    </source>
</evidence>
<evidence type="ECO:0000313" key="2">
    <source>
        <dbReference type="Proteomes" id="UP000236416"/>
    </source>
</evidence>
<proteinExistence type="predicted"/>
<dbReference type="InterPro" id="IPR032314">
    <property type="entry name" value="DUF4845"/>
</dbReference>
<gene>
    <name evidence="1" type="ORF">C2134_17870</name>
</gene>
<dbReference type="Proteomes" id="UP000236416">
    <property type="component" value="Unassembled WGS sequence"/>
</dbReference>
<protein>
    <submittedName>
        <fullName evidence="1">DUF4845 domain-containing protein</fullName>
    </submittedName>
</protein>
<dbReference type="Pfam" id="PF16137">
    <property type="entry name" value="DUF4845"/>
    <property type="match status" value="1"/>
</dbReference>
<comment type="caution">
    <text evidence="1">The sequence shown here is derived from an EMBL/GenBank/DDBJ whole genome shotgun (WGS) entry which is preliminary data.</text>
</comment>
<dbReference type="AlphaFoldDB" id="A0A2K4MJK1"/>
<keyword evidence="2" id="KW-1185">Reference proteome</keyword>
<sequence length="120" mass="12907">MKKQRGLSGIAVLLCVALAGAALLLVFKIVPVYTEFANIKNTLQTLSAETNAGEYTLRHEFDQKAAVADITAIKGDNLTVVAGSSGNFLRAQYQREVPLFANVSLLFHFDTQAGQPPAVQ</sequence>
<reference evidence="1 2" key="1">
    <citation type="submission" date="2018-01" db="EMBL/GenBank/DDBJ databases">
        <title>Genomic Sequence of Chromobacterium MWU13-2610 from wild cranberry bogs within the Cape Cod National Seashore.</title>
        <authorList>
            <person name="O'Hara-Hanley K."/>
            <person name="Soby S."/>
            <person name="Harrison A."/>
        </authorList>
    </citation>
    <scope>NUCLEOTIDE SEQUENCE [LARGE SCALE GENOMIC DNA]</scope>
    <source>
        <strain evidence="1 2">MWU13-2610</strain>
    </source>
</reference>